<evidence type="ECO:0000256" key="1">
    <source>
        <dbReference type="ARBA" id="ARBA00022630"/>
    </source>
</evidence>
<evidence type="ECO:0000313" key="10">
    <source>
        <dbReference type="Proteomes" id="UP000522163"/>
    </source>
</evidence>
<dbReference type="GeneID" id="85014856"/>
<keyword evidence="3 5" id="KW-0819">tRNA processing</keyword>
<dbReference type="InterPro" id="IPR013785">
    <property type="entry name" value="Aldolase_TIM"/>
</dbReference>
<dbReference type="GO" id="GO:0050660">
    <property type="term" value="F:flavin adenine dinucleotide binding"/>
    <property type="evidence" value="ECO:0007669"/>
    <property type="project" value="InterPro"/>
</dbReference>
<dbReference type="InterPro" id="IPR035587">
    <property type="entry name" value="DUS-like_FMN-bd"/>
</dbReference>
<evidence type="ECO:0000256" key="6">
    <source>
        <dbReference type="PIRSR" id="PIRSR006621-1"/>
    </source>
</evidence>
<comment type="caution">
    <text evidence="9">The sequence shown here is derived from an EMBL/GenBank/DDBJ whole genome shotgun (WGS) entry which is preliminary data.</text>
</comment>
<evidence type="ECO:0000256" key="4">
    <source>
        <dbReference type="ARBA" id="ARBA00023002"/>
    </source>
</evidence>
<gene>
    <name evidence="9" type="ORF">HNQ46_001316</name>
</gene>
<dbReference type="PANTHER" id="PTHR45846">
    <property type="entry name" value="TRNA-DIHYDROURIDINE(47) SYNTHASE [NAD(P)(+)]-LIKE"/>
    <property type="match status" value="1"/>
</dbReference>
<keyword evidence="4 5" id="KW-0560">Oxidoreductase</keyword>
<feature type="binding site" evidence="7">
    <location>
        <position position="136"/>
    </location>
    <ligand>
        <name>FMN</name>
        <dbReference type="ChEBI" id="CHEBI:58210"/>
    </ligand>
</feature>
<dbReference type="RefSeq" id="WP_183683973.1">
    <property type="nucleotide sequence ID" value="NZ_JACHHH010000006.1"/>
</dbReference>
<evidence type="ECO:0000256" key="5">
    <source>
        <dbReference type="PIRNR" id="PIRNR006621"/>
    </source>
</evidence>
<keyword evidence="1 5" id="KW-0285">Flavoprotein</keyword>
<comment type="cofactor">
    <cofactor evidence="5 7">
        <name>FMN</name>
        <dbReference type="ChEBI" id="CHEBI:58210"/>
    </cofactor>
</comment>
<dbReference type="SUPFAM" id="SSF51395">
    <property type="entry name" value="FMN-linked oxidoreductases"/>
    <property type="match status" value="1"/>
</dbReference>
<evidence type="ECO:0000256" key="3">
    <source>
        <dbReference type="ARBA" id="ARBA00022694"/>
    </source>
</evidence>
<feature type="binding site" evidence="7">
    <location>
        <position position="165"/>
    </location>
    <ligand>
        <name>FMN</name>
        <dbReference type="ChEBI" id="CHEBI:58210"/>
    </ligand>
</feature>
<dbReference type="AlphaFoldDB" id="A0A7W9SGG4"/>
<feature type="active site" description="Proton donor" evidence="6">
    <location>
        <position position="94"/>
    </location>
</feature>
<dbReference type="CDD" id="cd02801">
    <property type="entry name" value="DUS_like_FMN"/>
    <property type="match status" value="1"/>
</dbReference>
<dbReference type="PIRSF" id="PIRSF006621">
    <property type="entry name" value="Dus"/>
    <property type="match status" value="1"/>
</dbReference>
<dbReference type="GO" id="GO:0017150">
    <property type="term" value="F:tRNA dihydrouridine synthase activity"/>
    <property type="evidence" value="ECO:0007669"/>
    <property type="project" value="InterPro"/>
</dbReference>
<reference evidence="9 10" key="1">
    <citation type="submission" date="2020-08" db="EMBL/GenBank/DDBJ databases">
        <title>Genomic Encyclopedia of Type Strains, Phase IV (KMG-IV): sequencing the most valuable type-strain genomes for metagenomic binning, comparative biology and taxonomic classification.</title>
        <authorList>
            <person name="Goeker M."/>
        </authorList>
    </citation>
    <scope>NUCLEOTIDE SEQUENCE [LARGE SCALE GENOMIC DNA]</scope>
    <source>
        <strain evidence="9 10">DSM 17245</strain>
    </source>
</reference>
<protein>
    <recommendedName>
        <fullName evidence="5">tRNA-dihydrouridine synthase</fullName>
        <ecNumber evidence="5">1.3.1.-</ecNumber>
    </recommendedName>
</protein>
<keyword evidence="7" id="KW-0547">Nucleotide-binding</keyword>
<organism evidence="9 10">
    <name type="scientific">Oribacterium sinus</name>
    <dbReference type="NCBI Taxonomy" id="237576"/>
    <lineage>
        <taxon>Bacteria</taxon>
        <taxon>Bacillati</taxon>
        <taxon>Bacillota</taxon>
        <taxon>Clostridia</taxon>
        <taxon>Lachnospirales</taxon>
        <taxon>Lachnospiraceae</taxon>
        <taxon>Oribacterium</taxon>
    </lineage>
</organism>
<comment type="function">
    <text evidence="5">Catalyzes the synthesis of 5,6-dihydrouridine (D), a modified base found in the D-loop of most tRNAs, via the reduction of the C5-C6 double bond in target uridines.</text>
</comment>
<keyword evidence="2 5" id="KW-0288">FMN</keyword>
<feature type="binding site" evidence="7">
    <location>
        <begin position="221"/>
        <end position="222"/>
    </location>
    <ligand>
        <name>FMN</name>
        <dbReference type="ChEBI" id="CHEBI:58210"/>
    </ligand>
</feature>
<proteinExistence type="inferred from homology"/>
<evidence type="ECO:0000313" key="9">
    <source>
        <dbReference type="EMBL" id="MBB6041336.1"/>
    </source>
</evidence>
<dbReference type="Proteomes" id="UP000522163">
    <property type="component" value="Unassembled WGS sequence"/>
</dbReference>
<accession>A0A7W9SGG4</accession>
<dbReference type="InterPro" id="IPR001269">
    <property type="entry name" value="DUS_fam"/>
</dbReference>
<evidence type="ECO:0000256" key="7">
    <source>
        <dbReference type="PIRSR" id="PIRSR006621-2"/>
    </source>
</evidence>
<evidence type="ECO:0000256" key="2">
    <source>
        <dbReference type="ARBA" id="ARBA00022643"/>
    </source>
</evidence>
<feature type="domain" description="DUS-like FMN-binding" evidence="8">
    <location>
        <begin position="6"/>
        <end position="296"/>
    </location>
</feature>
<dbReference type="Pfam" id="PF01207">
    <property type="entry name" value="Dus"/>
    <property type="match status" value="1"/>
</dbReference>
<dbReference type="EMBL" id="JACHHH010000006">
    <property type="protein sequence ID" value="MBB6041336.1"/>
    <property type="molecule type" value="Genomic_DNA"/>
</dbReference>
<comment type="similarity">
    <text evidence="5">Belongs to the dus family.</text>
</comment>
<sequence>MKYYFAPLESITGYPLRNAHRALFPETDGYFSPFISSNEEGHYTGRIERDCAVENNNSLVLIPQIMGNRPEFVHATMEYLEGLGYQECNLNLGCPSGTVVAKGKGSGMLRNPMVLEDFFQELFSLLKNSKMKVSIKTRIGLNTEGEWEELFAVFNHFPFSEIIVHPRTQKQYYSGRVNLSCFQNICKCSKLPLVYNGDVETGEDILFLQEKFPRIQGIMCGRGLLSNPALFREARGGKVLEEGEFKDFLSLVEENFAKEIQGERNILAKYKEFWSYFAKSYRGGDKGLKEIRKAKNLAEYKAAKYRFFAESHFQVREGLSLCF</sequence>
<dbReference type="PANTHER" id="PTHR45846:SF1">
    <property type="entry name" value="TRNA-DIHYDROURIDINE(47) SYNTHASE [NAD(P)(+)]-LIKE"/>
    <property type="match status" value="1"/>
</dbReference>
<feature type="binding site" evidence="7">
    <location>
        <position position="64"/>
    </location>
    <ligand>
        <name>FMN</name>
        <dbReference type="ChEBI" id="CHEBI:58210"/>
    </ligand>
</feature>
<evidence type="ECO:0000259" key="8">
    <source>
        <dbReference type="Pfam" id="PF01207"/>
    </source>
</evidence>
<dbReference type="Gene3D" id="3.20.20.70">
    <property type="entry name" value="Aldolase class I"/>
    <property type="match status" value="1"/>
</dbReference>
<dbReference type="GO" id="GO:0003723">
    <property type="term" value="F:RNA binding"/>
    <property type="evidence" value="ECO:0007669"/>
    <property type="project" value="TreeGrafter"/>
</dbReference>
<name>A0A7W9SGG4_9FIRM</name>
<dbReference type="EC" id="1.3.1.-" evidence="5"/>